<accession>A0A7R9FN04</accession>
<dbReference type="CDD" id="cd00037">
    <property type="entry name" value="CLECT"/>
    <property type="match status" value="1"/>
</dbReference>
<dbReference type="SUPFAM" id="SSF56436">
    <property type="entry name" value="C-type lectin-like"/>
    <property type="match status" value="1"/>
</dbReference>
<dbReference type="Pfam" id="PF00059">
    <property type="entry name" value="Lectin_C"/>
    <property type="match status" value="1"/>
</dbReference>
<gene>
    <name evidence="3" type="ORF">DSTB1V02_LOCUS9164</name>
</gene>
<sequence>MAYTNALRDGFETIFDVCIASVMCHSNPPYLMHQTMNFSYGWDGSLPAPVFSEASYDCPRYSRCPPLVPIRAKCTDLDLWEFQDFNINSLCSGNSQDYVYSSYDGLSYKRYPGPLNRTAASQVCCRDGARLASDTNTNTYNSIRLVAPDTTEAILQGATDEDEEGTWIYEDTSFLQVNNTPTTSYNWWGRNGSLPVGQQQAPNGGRDKNCLSLLGGHWFDIPCSTELPFVCQYY</sequence>
<dbReference type="InterPro" id="IPR001304">
    <property type="entry name" value="C-type_lectin-like"/>
</dbReference>
<organism evidence="3">
    <name type="scientific">Darwinula stevensoni</name>
    <dbReference type="NCBI Taxonomy" id="69355"/>
    <lineage>
        <taxon>Eukaryota</taxon>
        <taxon>Metazoa</taxon>
        <taxon>Ecdysozoa</taxon>
        <taxon>Arthropoda</taxon>
        <taxon>Crustacea</taxon>
        <taxon>Oligostraca</taxon>
        <taxon>Ostracoda</taxon>
        <taxon>Podocopa</taxon>
        <taxon>Podocopida</taxon>
        <taxon>Darwinulocopina</taxon>
        <taxon>Darwinuloidea</taxon>
        <taxon>Darwinulidae</taxon>
        <taxon>Darwinula</taxon>
    </lineage>
</organism>
<dbReference type="PROSITE" id="PS00615">
    <property type="entry name" value="C_TYPE_LECTIN_1"/>
    <property type="match status" value="1"/>
</dbReference>
<dbReference type="Proteomes" id="UP000677054">
    <property type="component" value="Unassembled WGS sequence"/>
</dbReference>
<dbReference type="EMBL" id="LR901773">
    <property type="protein sequence ID" value="CAD7249366.1"/>
    <property type="molecule type" value="Genomic_DNA"/>
</dbReference>
<dbReference type="InterPro" id="IPR050801">
    <property type="entry name" value="Ca-Dep_Lectins_ImmuneDev"/>
</dbReference>
<evidence type="ECO:0000313" key="4">
    <source>
        <dbReference type="Proteomes" id="UP000677054"/>
    </source>
</evidence>
<name>A0A7R9FN04_9CRUS</name>
<dbReference type="EMBL" id="CAJPEV010002256">
    <property type="protein sequence ID" value="CAG0896292.1"/>
    <property type="molecule type" value="Genomic_DNA"/>
</dbReference>
<reference evidence="3" key="1">
    <citation type="submission" date="2020-11" db="EMBL/GenBank/DDBJ databases">
        <authorList>
            <person name="Tran Van P."/>
        </authorList>
    </citation>
    <scope>NUCLEOTIDE SEQUENCE</scope>
</reference>
<keyword evidence="1" id="KW-1015">Disulfide bond</keyword>
<dbReference type="PANTHER" id="PTHR22801:SF63">
    <property type="entry name" value="C-TYPE LECTIN DOMAIN-CONTAINING PROTEIN"/>
    <property type="match status" value="1"/>
</dbReference>
<evidence type="ECO:0000259" key="2">
    <source>
        <dbReference type="PROSITE" id="PS50041"/>
    </source>
</evidence>
<proteinExistence type="predicted"/>
<dbReference type="PROSITE" id="PS50041">
    <property type="entry name" value="C_TYPE_LECTIN_2"/>
    <property type="match status" value="1"/>
</dbReference>
<dbReference type="Gene3D" id="3.10.100.10">
    <property type="entry name" value="Mannose-Binding Protein A, subunit A"/>
    <property type="match status" value="1"/>
</dbReference>
<keyword evidence="4" id="KW-1185">Reference proteome</keyword>
<evidence type="ECO:0000256" key="1">
    <source>
        <dbReference type="ARBA" id="ARBA00023157"/>
    </source>
</evidence>
<evidence type="ECO:0000313" key="3">
    <source>
        <dbReference type="EMBL" id="CAD7249366.1"/>
    </source>
</evidence>
<dbReference type="InterPro" id="IPR016186">
    <property type="entry name" value="C-type_lectin-like/link_sf"/>
</dbReference>
<dbReference type="InterPro" id="IPR016187">
    <property type="entry name" value="CTDL_fold"/>
</dbReference>
<dbReference type="PANTHER" id="PTHR22801">
    <property type="entry name" value="LITHOSTATHINE"/>
    <property type="match status" value="1"/>
</dbReference>
<dbReference type="InterPro" id="IPR018378">
    <property type="entry name" value="C-type_lectin_CS"/>
</dbReference>
<feature type="domain" description="C-type lectin" evidence="2">
    <location>
        <begin position="103"/>
        <end position="232"/>
    </location>
</feature>
<dbReference type="SMART" id="SM00034">
    <property type="entry name" value="CLECT"/>
    <property type="match status" value="1"/>
</dbReference>
<protein>
    <recommendedName>
        <fullName evidence="2">C-type lectin domain-containing protein</fullName>
    </recommendedName>
</protein>
<dbReference type="OrthoDB" id="7357196at2759"/>
<dbReference type="AlphaFoldDB" id="A0A7R9FN04"/>